<accession>A0A5K7SCU6</accession>
<evidence type="ECO:0000313" key="5">
    <source>
        <dbReference type="Proteomes" id="UP001193389"/>
    </source>
</evidence>
<dbReference type="AlphaFoldDB" id="A0A5K7SCU6"/>
<gene>
    <name evidence="4" type="ORF">AQPE_3575</name>
</gene>
<keyword evidence="2" id="KW-0472">Membrane</keyword>
<evidence type="ECO:0000256" key="2">
    <source>
        <dbReference type="SAM" id="Phobius"/>
    </source>
</evidence>
<evidence type="ECO:0000256" key="1">
    <source>
        <dbReference type="ARBA" id="ARBA00022729"/>
    </source>
</evidence>
<protein>
    <submittedName>
        <fullName evidence="4">Phosphate ABC transporter, phosphate-binding component</fullName>
    </submittedName>
</protein>
<evidence type="ECO:0000313" key="4">
    <source>
        <dbReference type="EMBL" id="BBE19390.1"/>
    </source>
</evidence>
<dbReference type="EMBL" id="AP018694">
    <property type="protein sequence ID" value="BBE19390.1"/>
    <property type="molecule type" value="Genomic_DNA"/>
</dbReference>
<keyword evidence="2" id="KW-1133">Transmembrane helix</keyword>
<keyword evidence="5" id="KW-1185">Reference proteome</keyword>
<proteinExistence type="predicted"/>
<feature type="domain" description="PBP" evidence="3">
    <location>
        <begin position="37"/>
        <end position="295"/>
    </location>
</feature>
<keyword evidence="2" id="KW-0812">Transmembrane</keyword>
<dbReference type="SUPFAM" id="SSF53850">
    <property type="entry name" value="Periplasmic binding protein-like II"/>
    <property type="match status" value="1"/>
</dbReference>
<dbReference type="Pfam" id="PF12849">
    <property type="entry name" value="PBP_like_2"/>
    <property type="match status" value="1"/>
</dbReference>
<name>A0A5K7SCU6_9BACT</name>
<dbReference type="InterPro" id="IPR024370">
    <property type="entry name" value="PBP_domain"/>
</dbReference>
<evidence type="ECO:0000259" key="3">
    <source>
        <dbReference type="Pfam" id="PF12849"/>
    </source>
</evidence>
<keyword evidence="1" id="KW-0732">Signal</keyword>
<dbReference type="PANTHER" id="PTHR30570:SF1">
    <property type="entry name" value="PHOSPHATE-BINDING PROTEIN PSTS"/>
    <property type="match status" value="1"/>
</dbReference>
<dbReference type="Proteomes" id="UP001193389">
    <property type="component" value="Chromosome"/>
</dbReference>
<dbReference type="InterPro" id="IPR050811">
    <property type="entry name" value="Phosphate_ABC_transporter"/>
</dbReference>
<dbReference type="PANTHER" id="PTHR30570">
    <property type="entry name" value="PERIPLASMIC PHOSPHATE BINDING COMPONENT OF PHOSPHATE ABC TRANSPORTER"/>
    <property type="match status" value="1"/>
</dbReference>
<organism evidence="4 5">
    <name type="scientific">Aquipluma nitroreducens</name>
    <dbReference type="NCBI Taxonomy" id="2010828"/>
    <lineage>
        <taxon>Bacteria</taxon>
        <taxon>Pseudomonadati</taxon>
        <taxon>Bacteroidota</taxon>
        <taxon>Bacteroidia</taxon>
        <taxon>Marinilabiliales</taxon>
        <taxon>Prolixibacteraceae</taxon>
        <taxon>Aquipluma</taxon>
    </lineage>
</organism>
<reference evidence="4" key="1">
    <citation type="journal article" date="2020" name="Int. J. Syst. Evol. Microbiol.">
        <title>Aquipluma nitroreducens gen. nov. sp. nov., a novel facultatively anaerobic bacterium isolated from a freshwater lake.</title>
        <authorList>
            <person name="Watanabe M."/>
            <person name="Kojima H."/>
            <person name="Fukui M."/>
        </authorList>
    </citation>
    <scope>NUCLEOTIDE SEQUENCE</scope>
    <source>
        <strain evidence="4">MeG22</strain>
    </source>
</reference>
<dbReference type="Gene3D" id="3.40.190.10">
    <property type="entry name" value="Periplasmic binding protein-like II"/>
    <property type="match status" value="2"/>
</dbReference>
<dbReference type="PROSITE" id="PS51257">
    <property type="entry name" value="PROKAR_LIPOPROTEIN"/>
    <property type="match status" value="1"/>
</dbReference>
<sequence length="320" mass="35647">MSGTYKYLRSIILISSSALIMLMIAIACSNRTGNKITETPTSGSIHILADSSFQPIVDAEISTFTGLYRYAHITPTYVTENDLISAFLDDSVKVVVTAWEPSAKQKELLLNTQIVVRTTAVAYDAIALVLNKENKDSLLTYDNVNDLFTGKLNDWKSINPASDCGKMSTVFDNEKSTNIRYFKEEFKLEGQLPSSFYAVKSNEEVIDYVSKNKGAIGLVSVNWICDKEDSTMRAFSNKIKIAAISQKFLEKGSYFLPVQGSIYDKSYPFTRKINLVSRESFSGLGSGFVSWFSSEQGQRIVLKSGLVPATMPIRLIQFKK</sequence>
<dbReference type="KEGG" id="anf:AQPE_3575"/>
<feature type="transmembrane region" description="Helical" evidence="2">
    <location>
        <begin position="7"/>
        <end position="27"/>
    </location>
</feature>
<dbReference type="RefSeq" id="WP_318347637.1">
    <property type="nucleotide sequence ID" value="NZ_AP018694.1"/>
</dbReference>